<comment type="caution">
    <text evidence="1">The sequence shown here is derived from an EMBL/GenBank/DDBJ whole genome shotgun (WGS) entry which is preliminary data.</text>
</comment>
<dbReference type="EMBL" id="SWLB01000024">
    <property type="protein sequence ID" value="KAF3322695.1"/>
    <property type="molecule type" value="Genomic_DNA"/>
</dbReference>
<dbReference type="Proteomes" id="UP000623129">
    <property type="component" value="Unassembled WGS sequence"/>
</dbReference>
<accession>A0A833VEF4</accession>
<evidence type="ECO:0000313" key="1">
    <source>
        <dbReference type="EMBL" id="KAF3322695.1"/>
    </source>
</evidence>
<protein>
    <submittedName>
        <fullName evidence="1">Uncharacterized protein</fullName>
    </submittedName>
</protein>
<gene>
    <name evidence="1" type="ORF">FCM35_KLT12684</name>
</gene>
<sequence>MRSRCNLDLSLSLSGVQHSSFGTSRLSLRCEPFEELMLDVPYPGIKPMPALRPKSKGDLMQGAGLEFGRYTLLGLYGLQSVHISWRAVKLFEFTIVDGQRQRMTG</sequence>
<dbReference type="AlphaFoldDB" id="A0A833VEF4"/>
<reference evidence="1" key="1">
    <citation type="submission" date="2020-01" db="EMBL/GenBank/DDBJ databases">
        <title>Genome sequence of Kobresia littledalei, the first chromosome-level genome in the family Cyperaceae.</title>
        <authorList>
            <person name="Qu G."/>
        </authorList>
    </citation>
    <scope>NUCLEOTIDE SEQUENCE</scope>
    <source>
        <strain evidence="1">C.B.Clarke</strain>
        <tissue evidence="1">Leaf</tissue>
    </source>
</reference>
<keyword evidence="2" id="KW-1185">Reference proteome</keyword>
<name>A0A833VEF4_9POAL</name>
<proteinExistence type="predicted"/>
<evidence type="ECO:0000313" key="2">
    <source>
        <dbReference type="Proteomes" id="UP000623129"/>
    </source>
</evidence>
<organism evidence="1 2">
    <name type="scientific">Carex littledalei</name>
    <dbReference type="NCBI Taxonomy" id="544730"/>
    <lineage>
        <taxon>Eukaryota</taxon>
        <taxon>Viridiplantae</taxon>
        <taxon>Streptophyta</taxon>
        <taxon>Embryophyta</taxon>
        <taxon>Tracheophyta</taxon>
        <taxon>Spermatophyta</taxon>
        <taxon>Magnoliopsida</taxon>
        <taxon>Liliopsida</taxon>
        <taxon>Poales</taxon>
        <taxon>Cyperaceae</taxon>
        <taxon>Cyperoideae</taxon>
        <taxon>Cariceae</taxon>
        <taxon>Carex</taxon>
        <taxon>Carex subgen. Euthyceras</taxon>
    </lineage>
</organism>